<gene>
    <name evidence="2" type="ORF">UCREL1_9541</name>
</gene>
<dbReference type="Proteomes" id="UP000012174">
    <property type="component" value="Unassembled WGS sequence"/>
</dbReference>
<proteinExistence type="predicted"/>
<dbReference type="OrthoDB" id="4684337at2759"/>
<sequence length="151" mass="16205">MMQYFAFLITLLAFLGASQPVRERADDSWSVKSFSSYVGPHSISQMTAFSLLESPEATETITCSNATGAAISATPYLVPVVDGDCAPGSGFNFSFRQLQDYAVELSVKHAESGRVATWTSGTESVTTTTTGDDPFDTLTSYVGPREFALAF</sequence>
<accession>M7SH63</accession>
<evidence type="ECO:0000256" key="1">
    <source>
        <dbReference type="SAM" id="SignalP"/>
    </source>
</evidence>
<organism evidence="2 3">
    <name type="scientific">Eutypa lata (strain UCR-EL1)</name>
    <name type="common">Grapevine dieback disease fungus</name>
    <name type="synonym">Eutypa armeniacae</name>
    <dbReference type="NCBI Taxonomy" id="1287681"/>
    <lineage>
        <taxon>Eukaryota</taxon>
        <taxon>Fungi</taxon>
        <taxon>Dikarya</taxon>
        <taxon>Ascomycota</taxon>
        <taxon>Pezizomycotina</taxon>
        <taxon>Sordariomycetes</taxon>
        <taxon>Xylariomycetidae</taxon>
        <taxon>Xylariales</taxon>
        <taxon>Diatrypaceae</taxon>
        <taxon>Eutypa</taxon>
    </lineage>
</organism>
<reference evidence="3" key="1">
    <citation type="journal article" date="2013" name="Genome Announc.">
        <title>Draft genome sequence of the grapevine dieback fungus Eutypa lata UCR-EL1.</title>
        <authorList>
            <person name="Blanco-Ulate B."/>
            <person name="Rolshausen P.E."/>
            <person name="Cantu D."/>
        </authorList>
    </citation>
    <scope>NUCLEOTIDE SEQUENCE [LARGE SCALE GENOMIC DNA]</scope>
    <source>
        <strain evidence="3">UCR-EL1</strain>
    </source>
</reference>
<feature type="signal peptide" evidence="1">
    <location>
        <begin position="1"/>
        <end position="20"/>
    </location>
</feature>
<dbReference type="KEGG" id="ela:UCREL1_9541"/>
<evidence type="ECO:0000313" key="3">
    <source>
        <dbReference type="Proteomes" id="UP000012174"/>
    </source>
</evidence>
<dbReference type="OMA" id="TETITCS"/>
<dbReference type="HOGENOM" id="CLU_1759455_0_0_1"/>
<dbReference type="AlphaFoldDB" id="M7SH63"/>
<protein>
    <submittedName>
        <fullName evidence="2">Uncharacterized protein</fullName>
    </submittedName>
</protein>
<keyword evidence="3" id="KW-1185">Reference proteome</keyword>
<name>M7SH63_EUTLA</name>
<evidence type="ECO:0000313" key="2">
    <source>
        <dbReference type="EMBL" id="EMR63502.1"/>
    </source>
</evidence>
<dbReference type="EMBL" id="KB707212">
    <property type="protein sequence ID" value="EMR63502.1"/>
    <property type="molecule type" value="Genomic_DNA"/>
</dbReference>
<keyword evidence="1" id="KW-0732">Signal</keyword>
<feature type="chain" id="PRO_5004084769" evidence="1">
    <location>
        <begin position="21"/>
        <end position="151"/>
    </location>
</feature>